<accession>A0A3R7NZD9</accession>
<keyword evidence="2" id="KW-0472">Membrane</keyword>
<name>A0A3R7NZD9_PENVA</name>
<dbReference type="Pfam" id="PF02931">
    <property type="entry name" value="Neur_chan_LBD"/>
    <property type="match status" value="1"/>
</dbReference>
<dbReference type="InterPro" id="IPR006201">
    <property type="entry name" value="Neur_channel"/>
</dbReference>
<organism evidence="7 8">
    <name type="scientific">Penaeus vannamei</name>
    <name type="common">Whiteleg shrimp</name>
    <name type="synonym">Litopenaeus vannamei</name>
    <dbReference type="NCBI Taxonomy" id="6689"/>
    <lineage>
        <taxon>Eukaryota</taxon>
        <taxon>Metazoa</taxon>
        <taxon>Ecdysozoa</taxon>
        <taxon>Arthropoda</taxon>
        <taxon>Crustacea</taxon>
        <taxon>Multicrustacea</taxon>
        <taxon>Malacostraca</taxon>
        <taxon>Eumalacostraca</taxon>
        <taxon>Eucarida</taxon>
        <taxon>Decapoda</taxon>
        <taxon>Dendrobranchiata</taxon>
        <taxon>Penaeoidea</taxon>
        <taxon>Penaeidae</taxon>
        <taxon>Penaeus</taxon>
    </lineage>
</organism>
<dbReference type="SUPFAM" id="SSF63712">
    <property type="entry name" value="Nicotinic receptor ligand binding domain-like"/>
    <property type="match status" value="1"/>
</dbReference>
<feature type="compositionally biased region" description="Polar residues" evidence="5">
    <location>
        <begin position="531"/>
        <end position="546"/>
    </location>
</feature>
<evidence type="ECO:0000256" key="5">
    <source>
        <dbReference type="SAM" id="MobiDB-lite"/>
    </source>
</evidence>
<feature type="region of interest" description="Disordered" evidence="5">
    <location>
        <begin position="458"/>
        <end position="482"/>
    </location>
</feature>
<proteinExistence type="predicted"/>
<dbReference type="InterPro" id="IPR036734">
    <property type="entry name" value="Neur_chan_lig-bd_sf"/>
</dbReference>
<gene>
    <name evidence="7" type="ORF">C7M84_010576</name>
</gene>
<dbReference type="PROSITE" id="PS50068">
    <property type="entry name" value="LDLRA_2"/>
    <property type="match status" value="1"/>
</dbReference>
<dbReference type="GO" id="GO:0004888">
    <property type="term" value="F:transmembrane signaling receptor activity"/>
    <property type="evidence" value="ECO:0007669"/>
    <property type="project" value="InterPro"/>
</dbReference>
<dbReference type="Gene3D" id="4.10.400.10">
    <property type="entry name" value="Low-density Lipoprotein Receptor"/>
    <property type="match status" value="1"/>
</dbReference>
<comment type="caution">
    <text evidence="7">The sequence shown here is derived from an EMBL/GenBank/DDBJ whole genome shotgun (WGS) entry which is preliminary data.</text>
</comment>
<reference evidence="7 8" key="1">
    <citation type="submission" date="2018-04" db="EMBL/GenBank/DDBJ databases">
        <authorList>
            <person name="Zhang X."/>
            <person name="Yuan J."/>
            <person name="Li F."/>
            <person name="Xiang J."/>
        </authorList>
    </citation>
    <scope>NUCLEOTIDE SEQUENCE [LARGE SCALE GENOMIC DNA]</scope>
    <source>
        <tissue evidence="7">Muscle</tissue>
    </source>
</reference>
<feature type="disulfide bond" evidence="4">
    <location>
        <begin position="114"/>
        <end position="126"/>
    </location>
</feature>
<evidence type="ECO:0000259" key="6">
    <source>
        <dbReference type="Pfam" id="PF02931"/>
    </source>
</evidence>
<sequence>MIIVKSEFLFYTLTVHCHFELHDFVCKVPKTLTFELRADEDLSLDKTFFLVPLQHRARFLSVSGRQILVNRTSLSLRSPLGEEVWVAPFTGKQPVGRYQWRGGMGRRNMSLTCCREDEFTCSTGICVALSRRCDGIEDCADGSDEWCSLLTPLPRTYRREQPHGPLTQLNLTVVQLEILEVDEYGNRFKVKAELHTSWHDDRIRFSQMSRMPSDNILPRGRLWTPRYKLSNAFFEDQQSHLRKEDVGVILRAHRDGAGRVVTRGGFEGEVGGLRTRRRDDAHLELTEVFVASFACHFRLKDFPFDVHVCRVNISLILNGRSFKAAYSLVDVSHLPPPLELPLFQSSEVCVLRLRDEDNLTTGVSFMFLLRRLRGSYALTTFGPCVVLNTIGGLTQFFERDNFSDRIMVTLSCLIVVANLFSQVATTSPSSATPKAVEFLFFAVTLRLSWSSLTTLSSAGSERGAAGRGGGGKERRGRPTYPLVGKTDVLSVPAVYRPPEVGFPTTSWTAAENKREHRTTGRTPVKQKTKDGSSCTGSDRSSLPVTQSSMSSSCLSASWWIRRRL</sequence>
<comment type="subcellular location">
    <subcellularLocation>
        <location evidence="1">Membrane</location>
        <topology evidence="1">Multi-pass membrane protein</topology>
    </subcellularLocation>
</comment>
<feature type="disulfide bond" evidence="4">
    <location>
        <begin position="121"/>
        <end position="139"/>
    </location>
</feature>
<feature type="domain" description="Neurotransmitter-gated ion-channel ligand-binding" evidence="6">
    <location>
        <begin position="163"/>
        <end position="314"/>
    </location>
</feature>
<evidence type="ECO:0000256" key="2">
    <source>
        <dbReference type="ARBA" id="ARBA00023136"/>
    </source>
</evidence>
<evidence type="ECO:0000256" key="1">
    <source>
        <dbReference type="ARBA" id="ARBA00004141"/>
    </source>
</evidence>
<dbReference type="CDD" id="cd00112">
    <property type="entry name" value="LDLa"/>
    <property type="match status" value="1"/>
</dbReference>
<dbReference type="InterPro" id="IPR006202">
    <property type="entry name" value="Neur_chan_lig-bd"/>
</dbReference>
<dbReference type="SMART" id="SM00192">
    <property type="entry name" value="LDLa"/>
    <property type="match status" value="1"/>
</dbReference>
<dbReference type="Gene3D" id="2.70.170.10">
    <property type="entry name" value="Neurotransmitter-gated ion-channel ligand-binding domain"/>
    <property type="match status" value="1"/>
</dbReference>
<dbReference type="SUPFAM" id="SSF57424">
    <property type="entry name" value="LDL receptor-like module"/>
    <property type="match status" value="1"/>
</dbReference>
<dbReference type="InterPro" id="IPR036055">
    <property type="entry name" value="LDL_receptor-like_sf"/>
</dbReference>
<dbReference type="InterPro" id="IPR018000">
    <property type="entry name" value="Neurotransmitter_ion_chnl_CS"/>
</dbReference>
<keyword evidence="8" id="KW-1185">Reference proteome</keyword>
<dbReference type="Pfam" id="PF00057">
    <property type="entry name" value="Ldl_recept_a"/>
    <property type="match status" value="1"/>
</dbReference>
<dbReference type="GO" id="GO:0016020">
    <property type="term" value="C:membrane"/>
    <property type="evidence" value="ECO:0007669"/>
    <property type="project" value="UniProtKB-SubCell"/>
</dbReference>
<evidence type="ECO:0000256" key="3">
    <source>
        <dbReference type="ARBA" id="ARBA00023157"/>
    </source>
</evidence>
<protein>
    <submittedName>
        <fullName evidence="7">Putative low-density lipoprotein receptor-related protein 2-like</fullName>
    </submittedName>
</protein>
<dbReference type="InterPro" id="IPR038050">
    <property type="entry name" value="Neuro_actylchol_rec"/>
</dbReference>
<dbReference type="Proteomes" id="UP000283509">
    <property type="component" value="Unassembled WGS sequence"/>
</dbReference>
<keyword evidence="7" id="KW-0675">Receptor</keyword>
<keyword evidence="3 4" id="KW-1015">Disulfide bond</keyword>
<dbReference type="PROSITE" id="PS00236">
    <property type="entry name" value="NEUROTR_ION_CHANNEL"/>
    <property type="match status" value="1"/>
</dbReference>
<evidence type="ECO:0000256" key="4">
    <source>
        <dbReference type="PROSITE-ProRule" id="PRU00124"/>
    </source>
</evidence>
<keyword evidence="7" id="KW-0449">Lipoprotein</keyword>
<dbReference type="AlphaFoldDB" id="A0A3R7NZD9"/>
<reference evidence="7 8" key="2">
    <citation type="submission" date="2019-01" db="EMBL/GenBank/DDBJ databases">
        <title>The decoding of complex shrimp genome reveals the adaptation for benthos swimmer, frequently molting mechanism and breeding impact on genome.</title>
        <authorList>
            <person name="Sun Y."/>
            <person name="Gao Y."/>
            <person name="Yu Y."/>
        </authorList>
    </citation>
    <scope>NUCLEOTIDE SEQUENCE [LARGE SCALE GENOMIC DNA]</scope>
    <source>
        <tissue evidence="7">Muscle</tissue>
    </source>
</reference>
<dbReference type="EMBL" id="QCYY01002342">
    <property type="protein sequence ID" value="ROT71109.1"/>
    <property type="molecule type" value="Genomic_DNA"/>
</dbReference>
<dbReference type="OrthoDB" id="6351594at2759"/>
<dbReference type="PANTHER" id="PTHR18945">
    <property type="entry name" value="NEUROTRANSMITTER GATED ION CHANNEL"/>
    <property type="match status" value="1"/>
</dbReference>
<dbReference type="Gene3D" id="1.20.58.390">
    <property type="entry name" value="Neurotransmitter-gated ion-channel transmembrane domain"/>
    <property type="match status" value="1"/>
</dbReference>
<feature type="region of interest" description="Disordered" evidence="5">
    <location>
        <begin position="502"/>
        <end position="547"/>
    </location>
</feature>
<comment type="caution">
    <text evidence="4">Lacks conserved residue(s) required for the propagation of feature annotation.</text>
</comment>
<dbReference type="GO" id="GO:0005230">
    <property type="term" value="F:extracellular ligand-gated monoatomic ion channel activity"/>
    <property type="evidence" value="ECO:0007669"/>
    <property type="project" value="InterPro"/>
</dbReference>
<evidence type="ECO:0000313" key="8">
    <source>
        <dbReference type="Proteomes" id="UP000283509"/>
    </source>
</evidence>
<dbReference type="InterPro" id="IPR002172">
    <property type="entry name" value="LDrepeatLR_classA_rpt"/>
</dbReference>
<evidence type="ECO:0000313" key="7">
    <source>
        <dbReference type="EMBL" id="ROT71109.1"/>
    </source>
</evidence>